<dbReference type="InterPro" id="IPR036051">
    <property type="entry name" value="KRAB_dom_sf"/>
</dbReference>
<feature type="compositionally biased region" description="Basic and acidic residues" evidence="1">
    <location>
        <begin position="361"/>
        <end position="375"/>
    </location>
</feature>
<dbReference type="InterPro" id="IPR050169">
    <property type="entry name" value="Krueppel_C2H2_ZnF"/>
</dbReference>
<dbReference type="PANTHER" id="PTHR23232:SF142">
    <property type="entry name" value="GASTRULA ZINC FINGER PROTEIN XLCGF57.1-LIKE-RELATED"/>
    <property type="match status" value="1"/>
</dbReference>
<dbReference type="EMBL" id="JACDTQ010000154">
    <property type="protein sequence ID" value="KAF5929017.1"/>
    <property type="molecule type" value="Genomic_DNA"/>
</dbReference>
<feature type="region of interest" description="Disordered" evidence="1">
    <location>
        <begin position="25"/>
        <end position="50"/>
    </location>
</feature>
<feature type="domain" description="KRAB" evidence="2">
    <location>
        <begin position="166"/>
        <end position="311"/>
    </location>
</feature>
<dbReference type="Proteomes" id="UP000551758">
    <property type="component" value="Unassembled WGS sequence"/>
</dbReference>
<sequence>MVVSGESSLGEGLALGPRLSWSSLASSTPSTLTPTPSMSGKPTGMSGSYDARAGRRASRLVKPTWLRALRFPTEVESIRGRSKASWAEGGCADSEGGHACTCAGPPRPVGGRWFCIIQSCIGICIIDLGYVLFVHVFSGPTWFREERAEEEATAPGVLTPCPREPVTFADVAVLFTPEEWLFLDSAQRSLYRDVMLENCRNLASVGVSLSYGLGFGDQRVPLSSGTWWLFSGRALPCPSELGHARFAAPVSSAPQAFRVFTLHSWREQSAHTMRVFPRAGDQLCTPSAFSHLEQREELWTTERGLFPGARPVLLTVRGGHVPSPGQYENEKSLEVTPGKDVVKERLARPLHLLSLYKQMQRPDVEEPSRDHEGKSRFCGHKSQPSWFPSGVCVWLHLDCLFLNICYVNKMHFLLCKTLLIRKSH</sequence>
<feature type="region of interest" description="Disordered" evidence="1">
    <location>
        <begin position="361"/>
        <end position="380"/>
    </location>
</feature>
<dbReference type="SMART" id="SM00349">
    <property type="entry name" value="KRAB"/>
    <property type="match status" value="1"/>
</dbReference>
<comment type="caution">
    <text evidence="3">The sequence shown here is derived from an EMBL/GenBank/DDBJ whole genome shotgun (WGS) entry which is preliminary data.</text>
</comment>
<evidence type="ECO:0000313" key="3">
    <source>
        <dbReference type="EMBL" id="KAF5929017.1"/>
    </source>
</evidence>
<dbReference type="PROSITE" id="PS50805">
    <property type="entry name" value="KRAB"/>
    <property type="match status" value="1"/>
</dbReference>
<dbReference type="InterPro" id="IPR001909">
    <property type="entry name" value="KRAB"/>
</dbReference>
<protein>
    <recommendedName>
        <fullName evidence="2">KRAB domain-containing protein</fullName>
    </recommendedName>
</protein>
<dbReference type="CDD" id="cd07765">
    <property type="entry name" value="KRAB_A-box"/>
    <property type="match status" value="1"/>
</dbReference>
<name>A0A7J7FM20_DICBM</name>
<proteinExistence type="predicted"/>
<accession>A0A7J7FM20</accession>
<organism evidence="3 4">
    <name type="scientific">Diceros bicornis minor</name>
    <name type="common">South-central black rhinoceros</name>
    <dbReference type="NCBI Taxonomy" id="77932"/>
    <lineage>
        <taxon>Eukaryota</taxon>
        <taxon>Metazoa</taxon>
        <taxon>Chordata</taxon>
        <taxon>Craniata</taxon>
        <taxon>Vertebrata</taxon>
        <taxon>Euteleostomi</taxon>
        <taxon>Mammalia</taxon>
        <taxon>Eutheria</taxon>
        <taxon>Laurasiatheria</taxon>
        <taxon>Perissodactyla</taxon>
        <taxon>Rhinocerotidae</taxon>
        <taxon>Diceros</taxon>
    </lineage>
</organism>
<dbReference type="AlphaFoldDB" id="A0A7J7FM20"/>
<evidence type="ECO:0000259" key="2">
    <source>
        <dbReference type="PROSITE" id="PS50805"/>
    </source>
</evidence>
<dbReference type="Pfam" id="PF01352">
    <property type="entry name" value="KRAB"/>
    <property type="match status" value="1"/>
</dbReference>
<dbReference type="Gene3D" id="6.10.140.140">
    <property type="match status" value="1"/>
</dbReference>
<evidence type="ECO:0000256" key="1">
    <source>
        <dbReference type="SAM" id="MobiDB-lite"/>
    </source>
</evidence>
<evidence type="ECO:0000313" key="4">
    <source>
        <dbReference type="Proteomes" id="UP000551758"/>
    </source>
</evidence>
<dbReference type="GO" id="GO:0006355">
    <property type="term" value="P:regulation of DNA-templated transcription"/>
    <property type="evidence" value="ECO:0007669"/>
    <property type="project" value="InterPro"/>
</dbReference>
<dbReference type="SUPFAM" id="SSF109640">
    <property type="entry name" value="KRAB domain (Kruppel-associated box)"/>
    <property type="match status" value="1"/>
</dbReference>
<keyword evidence="4" id="KW-1185">Reference proteome</keyword>
<dbReference type="PANTHER" id="PTHR23232">
    <property type="entry name" value="KRAB DOMAIN C2H2 ZINC FINGER"/>
    <property type="match status" value="1"/>
</dbReference>
<gene>
    <name evidence="3" type="ORF">HPG69_018196</name>
</gene>
<reference evidence="3 4" key="1">
    <citation type="journal article" date="2020" name="Mol. Biol. Evol.">
        <title>Interspecific Gene Flow and the Evolution of Specialization in Black and White Rhinoceros.</title>
        <authorList>
            <person name="Moodley Y."/>
            <person name="Westbury M.V."/>
            <person name="Russo I.M."/>
            <person name="Gopalakrishnan S."/>
            <person name="Rakotoarivelo A."/>
            <person name="Olsen R.A."/>
            <person name="Prost S."/>
            <person name="Tunstall T."/>
            <person name="Ryder O.A."/>
            <person name="Dalen L."/>
            <person name="Bruford M.W."/>
        </authorList>
    </citation>
    <scope>NUCLEOTIDE SEQUENCE [LARGE SCALE GENOMIC DNA]</scope>
    <source>
        <strain evidence="3">SBR-YM</strain>
        <tissue evidence="3">Skin</tissue>
    </source>
</reference>
<feature type="compositionally biased region" description="Low complexity" evidence="1">
    <location>
        <begin position="25"/>
        <end position="39"/>
    </location>
</feature>